<dbReference type="SMART" id="SM00164">
    <property type="entry name" value="TBC"/>
    <property type="match status" value="1"/>
</dbReference>
<evidence type="ECO:0000256" key="1">
    <source>
        <dbReference type="SAM" id="Coils"/>
    </source>
</evidence>
<feature type="compositionally biased region" description="Low complexity" evidence="2">
    <location>
        <begin position="40"/>
        <end position="53"/>
    </location>
</feature>
<feature type="coiled-coil region" evidence="1">
    <location>
        <begin position="1287"/>
        <end position="1314"/>
    </location>
</feature>
<evidence type="ECO:0000259" key="4">
    <source>
        <dbReference type="PROSITE" id="PS50086"/>
    </source>
</evidence>
<feature type="domain" description="Rab-GAP TBC" evidence="4">
    <location>
        <begin position="405"/>
        <end position="724"/>
    </location>
</feature>
<dbReference type="PROSITE" id="PS50086">
    <property type="entry name" value="TBC_RABGAP"/>
    <property type="match status" value="1"/>
</dbReference>
<accession>A0A8T1WN70</accession>
<dbReference type="InterPro" id="IPR000195">
    <property type="entry name" value="Rab-GAP-TBC_dom"/>
</dbReference>
<feature type="compositionally biased region" description="Acidic residues" evidence="2">
    <location>
        <begin position="543"/>
        <end position="552"/>
    </location>
</feature>
<dbReference type="InterPro" id="IPR001849">
    <property type="entry name" value="PH_domain"/>
</dbReference>
<evidence type="ECO:0000256" key="2">
    <source>
        <dbReference type="SAM" id="MobiDB-lite"/>
    </source>
</evidence>
<keyword evidence="6" id="KW-1185">Reference proteome</keyword>
<organism evidence="5 6">
    <name type="scientific">Phytophthora pseudosyringae</name>
    <dbReference type="NCBI Taxonomy" id="221518"/>
    <lineage>
        <taxon>Eukaryota</taxon>
        <taxon>Sar</taxon>
        <taxon>Stramenopiles</taxon>
        <taxon>Oomycota</taxon>
        <taxon>Peronosporomycetes</taxon>
        <taxon>Peronosporales</taxon>
        <taxon>Peronosporaceae</taxon>
        <taxon>Phytophthora</taxon>
    </lineage>
</organism>
<dbReference type="PANTHER" id="PTHR47219">
    <property type="entry name" value="RAB GTPASE-ACTIVATING PROTEIN 1-LIKE"/>
    <property type="match status" value="1"/>
</dbReference>
<dbReference type="SMART" id="SM00233">
    <property type="entry name" value="PH"/>
    <property type="match status" value="2"/>
</dbReference>
<dbReference type="OrthoDB" id="159449at2759"/>
<proteinExistence type="predicted"/>
<dbReference type="PROSITE" id="PS50003">
    <property type="entry name" value="PH_DOMAIN"/>
    <property type="match status" value="1"/>
</dbReference>
<keyword evidence="1" id="KW-0175">Coiled coil</keyword>
<evidence type="ECO:0000259" key="3">
    <source>
        <dbReference type="PROSITE" id="PS50003"/>
    </source>
</evidence>
<dbReference type="EMBL" id="JAGDFM010000004">
    <property type="protein sequence ID" value="KAG7393433.1"/>
    <property type="molecule type" value="Genomic_DNA"/>
</dbReference>
<dbReference type="Proteomes" id="UP000694044">
    <property type="component" value="Unassembled WGS sequence"/>
</dbReference>
<feature type="compositionally biased region" description="Low complexity" evidence="2">
    <location>
        <begin position="1096"/>
        <end position="1106"/>
    </location>
</feature>
<evidence type="ECO:0008006" key="7">
    <source>
        <dbReference type="Google" id="ProtNLM"/>
    </source>
</evidence>
<dbReference type="GO" id="GO:0005096">
    <property type="term" value="F:GTPase activator activity"/>
    <property type="evidence" value="ECO:0007669"/>
    <property type="project" value="TreeGrafter"/>
</dbReference>
<gene>
    <name evidence="5" type="ORF">PHYPSEUDO_009637</name>
</gene>
<feature type="compositionally biased region" description="Low complexity" evidence="2">
    <location>
        <begin position="1077"/>
        <end position="1087"/>
    </location>
</feature>
<feature type="compositionally biased region" description="Low complexity" evidence="2">
    <location>
        <begin position="1131"/>
        <end position="1142"/>
    </location>
</feature>
<protein>
    <recommendedName>
        <fullName evidence="7">Rab-GAP TBC domain-containing protein</fullName>
    </recommendedName>
</protein>
<evidence type="ECO:0000313" key="6">
    <source>
        <dbReference type="Proteomes" id="UP000694044"/>
    </source>
</evidence>
<name>A0A8T1WN70_9STRA</name>
<feature type="region of interest" description="Disordered" evidence="2">
    <location>
        <begin position="25"/>
        <end position="53"/>
    </location>
</feature>
<dbReference type="PANTHER" id="PTHR47219:SF20">
    <property type="entry name" value="TBC1 DOMAIN FAMILY MEMBER 2B"/>
    <property type="match status" value="1"/>
</dbReference>
<evidence type="ECO:0000313" key="5">
    <source>
        <dbReference type="EMBL" id="KAG7393433.1"/>
    </source>
</evidence>
<dbReference type="GO" id="GO:0031267">
    <property type="term" value="F:small GTPase binding"/>
    <property type="evidence" value="ECO:0007669"/>
    <property type="project" value="TreeGrafter"/>
</dbReference>
<dbReference type="InterPro" id="IPR050302">
    <property type="entry name" value="Rab_GAP_TBC_domain"/>
</dbReference>
<sequence>MCATQYQYVPYHLLLGSTANAEGSKQVRVCSPPPPDTHRAPAAGGARSPSPSASHLHAHVLVVAVTSSNPTGFHSLHGVTVLWHGWLKKLGRFSKRWRKRYFVFLSMANGMKELRHYDAFKDVNTLLMSTPKGVISMTDASGICCFTPVPTAGKKLMKFNRSDTNDSRPGAYDQKFAVLTPLHVNLLAFHNGREWSGASESQQGLSLLASLSAFYPTVDVLHSGWMTKRRERNVHSPKSIMTYWKRHFFVFLTSGDLLYFRDDTLSELQGRVDVRHAPTVRVTGEQLMEERKKDGGMFKFGKMPALERETCLIWIATPPSKMFVLKLEDDHDESGGGAGGGGKAGLGSSGVGVTARKAELTPSSKKWLHLLLQGHAETKYTQLEKCIATGKFGLTTEIISAVRAGIPDELRGQLWKGFSGATDLQRRVELKHAIRSASKSSNVFRMPAREPSARSGQKSPASKKHAIYEMCSAAIDARKMDTPENQMLFTRLCALALRESGHVAVSVRPSELHNLTGRFARAVSDASNPSDQYSEDRGSFYDDERDSMDDDDGEQIDMEEIKTSNDPFGKRASARNTLKQLERGKMGNYVYPSDYPAADWELASRRRFLIASSRYNPYSHPFTWRVSCLLLAYVEEENAFWIVNSIIDSLLPGYFHGYRPALQIDVAAFTALLQSRLPTLAAHLATLKFPLGRLVERWFLNLFTASLIPLPTVLRIWDAFFIRGVLVFYGVGLALLFRAEETLFHAKTATEAEEYLRASERSCIDADAVFSLVFKDDLTIPWLTDEQLEKLRSTQRHRVMEQVSQKVGYFKDKLSILKLTQDLGLRCQAVAKQLLSDRRGVKSALRLSAAAHANDEKDLYDMYGLDDERSDLDLGSEGDKLENSFQMSLHLLLEQVRGSSAAADSLAVQLGQRQAKWLAASSQLAACPLARPPTPDSHSWLSQVKEGKISGAGHDASSLYTSGNGGFPSASRVLEASGMMFDTGEARLPSTDATARGSDSSSSGQRSCLLMERGDLGLSDRHLAEMFLYALVSSLKALCAVRLECLGVTYRFMWHGRSWLESAVEYPSFSTIADAATTPPSSGTPTSRQSVRVKASTLSQSSISSSPLKRRPRAMDDSALSGRKRGDSGATTPRRGGRPTTRSFYNPGKSPTRLRPSLSSGDFSVLDFAAGGVGTNLYDDPIIEGQPAPSSPTYAEQLVDASDAYPTTPTSPPPQDGTAVGLDFTLGRGLDRCAASTLDTLNKPLLAALTAQHQEGERVFREAHKRLLSGLGKFLRLEYHDQDWALRERALTVERELQQELQEIEAEVHGAQWLQH</sequence>
<dbReference type="Pfam" id="PF00566">
    <property type="entry name" value="RabGAP-TBC"/>
    <property type="match status" value="1"/>
</dbReference>
<feature type="region of interest" description="Disordered" evidence="2">
    <location>
        <begin position="1075"/>
        <end position="1160"/>
    </location>
</feature>
<feature type="region of interest" description="Disordered" evidence="2">
    <location>
        <begin position="523"/>
        <end position="552"/>
    </location>
</feature>
<comment type="caution">
    <text evidence="5">The sequence shown here is derived from an EMBL/GenBank/DDBJ whole genome shotgun (WGS) entry which is preliminary data.</text>
</comment>
<reference evidence="5" key="1">
    <citation type="submission" date="2021-02" db="EMBL/GenBank/DDBJ databases">
        <authorList>
            <person name="Palmer J.M."/>
        </authorList>
    </citation>
    <scope>NUCLEOTIDE SEQUENCE</scope>
    <source>
        <strain evidence="5">SCRP734</strain>
    </source>
</reference>
<feature type="domain" description="PH" evidence="3">
    <location>
        <begin position="219"/>
        <end position="376"/>
    </location>
</feature>